<reference evidence="1" key="1">
    <citation type="submission" date="2020-12" db="EMBL/GenBank/DDBJ databases">
        <title>Metabolic potential, ecology and presence of endohyphal bacteria is reflected in genomic diversity of Mucoromycotina.</title>
        <authorList>
            <person name="Muszewska A."/>
            <person name="Okrasinska A."/>
            <person name="Steczkiewicz K."/>
            <person name="Drgas O."/>
            <person name="Orlowska M."/>
            <person name="Perlinska-Lenart U."/>
            <person name="Aleksandrzak-Piekarczyk T."/>
            <person name="Szatraj K."/>
            <person name="Zielenkiewicz U."/>
            <person name="Pilsyk S."/>
            <person name="Malc E."/>
            <person name="Mieczkowski P."/>
            <person name="Kruszewska J.S."/>
            <person name="Biernat P."/>
            <person name="Pawlowska J."/>
        </authorList>
    </citation>
    <scope>NUCLEOTIDE SEQUENCE</scope>
    <source>
        <strain evidence="1">WA0000017839</strain>
    </source>
</reference>
<dbReference type="Proteomes" id="UP000603453">
    <property type="component" value="Unassembled WGS sequence"/>
</dbReference>
<name>A0A8H7R142_9FUNG</name>
<dbReference type="AlphaFoldDB" id="A0A8H7R142"/>
<dbReference type="OrthoDB" id="2289518at2759"/>
<proteinExistence type="predicted"/>
<evidence type="ECO:0000313" key="1">
    <source>
        <dbReference type="EMBL" id="KAG2202323.1"/>
    </source>
</evidence>
<evidence type="ECO:0000313" key="2">
    <source>
        <dbReference type="Proteomes" id="UP000603453"/>
    </source>
</evidence>
<organism evidence="1 2">
    <name type="scientific">Mucor saturninus</name>
    <dbReference type="NCBI Taxonomy" id="64648"/>
    <lineage>
        <taxon>Eukaryota</taxon>
        <taxon>Fungi</taxon>
        <taxon>Fungi incertae sedis</taxon>
        <taxon>Mucoromycota</taxon>
        <taxon>Mucoromycotina</taxon>
        <taxon>Mucoromycetes</taxon>
        <taxon>Mucorales</taxon>
        <taxon>Mucorineae</taxon>
        <taxon>Mucoraceae</taxon>
        <taxon>Mucor</taxon>
    </lineage>
</organism>
<gene>
    <name evidence="1" type="ORF">INT47_010771</name>
</gene>
<protein>
    <submittedName>
        <fullName evidence="1">Uncharacterized protein</fullName>
    </submittedName>
</protein>
<accession>A0A8H7R142</accession>
<dbReference type="EMBL" id="JAEPRD010000062">
    <property type="protein sequence ID" value="KAG2202323.1"/>
    <property type="molecule type" value="Genomic_DNA"/>
</dbReference>
<sequence>MNRLLKLEIQAVLGLCCADIGIIDIFVASDGNGYTAYELRSLTTVEYCVEARHKKSGKQEEITTIEANIPTDQNLRLSIYEQHLQYYSTLLEVLLRFENGRFTDLRFVDYQGRQRMDNGLCHIANTFLLVRHSTSSLICQTEIRFHNRSCNGRLAAEASSNPIKDPVIEWIKDNALEVPGMGHLALYISYNS</sequence>
<comment type="caution">
    <text evidence="1">The sequence shown here is derived from an EMBL/GenBank/DDBJ whole genome shotgun (WGS) entry which is preliminary data.</text>
</comment>
<keyword evidence="2" id="KW-1185">Reference proteome</keyword>